<dbReference type="Pfam" id="PF04548">
    <property type="entry name" value="AIG1"/>
    <property type="match status" value="1"/>
</dbReference>
<dbReference type="NCBIfam" id="TIGR00993">
    <property type="entry name" value="3a0901s04IAP86"/>
    <property type="match status" value="1"/>
</dbReference>
<accession>S8CYA8</accession>
<evidence type="ECO:0000256" key="1">
    <source>
        <dbReference type="ARBA" id="ARBA00001946"/>
    </source>
</evidence>
<feature type="compositionally biased region" description="Acidic residues" evidence="18">
    <location>
        <begin position="394"/>
        <end position="417"/>
    </location>
</feature>
<dbReference type="SUPFAM" id="SSF52540">
    <property type="entry name" value="P-loop containing nucleoside triphosphate hydrolases"/>
    <property type="match status" value="1"/>
</dbReference>
<dbReference type="FunFam" id="3.40.50.300:FF:000413">
    <property type="entry name" value="Translocase of chloroplast 120, chloroplastic"/>
    <property type="match status" value="1"/>
</dbReference>
<feature type="region of interest" description="Disordered" evidence="18">
    <location>
        <begin position="480"/>
        <end position="513"/>
    </location>
</feature>
<keyword evidence="8" id="KW-0378">Hydrolase</keyword>
<evidence type="ECO:0000256" key="5">
    <source>
        <dbReference type="ARBA" id="ARBA00022692"/>
    </source>
</evidence>
<proteinExistence type="inferred from homology"/>
<dbReference type="InterPro" id="IPR005690">
    <property type="entry name" value="Toc86_159"/>
</dbReference>
<dbReference type="GO" id="GO:0003924">
    <property type="term" value="F:GTPase activity"/>
    <property type="evidence" value="ECO:0007669"/>
    <property type="project" value="InterPro"/>
</dbReference>
<evidence type="ECO:0000259" key="19">
    <source>
        <dbReference type="PROSITE" id="PS51720"/>
    </source>
</evidence>
<feature type="domain" description="AIG1-type G" evidence="19">
    <location>
        <begin position="134"/>
        <end position="363"/>
    </location>
</feature>
<evidence type="ECO:0000256" key="14">
    <source>
        <dbReference type="ARBA" id="ARBA00023136"/>
    </source>
</evidence>
<name>S8CYA8_9LAMI</name>
<evidence type="ECO:0000256" key="3">
    <source>
        <dbReference type="ARBA" id="ARBA00022528"/>
    </source>
</evidence>
<keyword evidence="6" id="KW-0479">Metal-binding</keyword>
<dbReference type="GO" id="GO:0005525">
    <property type="term" value="F:GTP binding"/>
    <property type="evidence" value="ECO:0007669"/>
    <property type="project" value="UniProtKB-KW"/>
</dbReference>
<feature type="region of interest" description="Disordered" evidence="18">
    <location>
        <begin position="391"/>
        <end position="417"/>
    </location>
</feature>
<dbReference type="Proteomes" id="UP000015453">
    <property type="component" value="Unassembled WGS sequence"/>
</dbReference>
<dbReference type="GO" id="GO:0009707">
    <property type="term" value="C:chloroplast outer membrane"/>
    <property type="evidence" value="ECO:0007669"/>
    <property type="project" value="UniProtKB-SubCell"/>
</dbReference>
<evidence type="ECO:0000256" key="13">
    <source>
        <dbReference type="ARBA" id="ARBA00023134"/>
    </source>
</evidence>
<dbReference type="CDD" id="cd22249">
    <property type="entry name" value="UDM1_RNF168_RNF169-like"/>
    <property type="match status" value="1"/>
</dbReference>
<dbReference type="GO" id="GO:0015031">
    <property type="term" value="P:protein transport"/>
    <property type="evidence" value="ECO:0007669"/>
    <property type="project" value="UniProtKB-KW"/>
</dbReference>
<comment type="subcellular location">
    <subcellularLocation>
        <location evidence="15">Plastid</location>
        <location evidence="15">Chloroplast outer membrane</location>
        <topology evidence="15">Single-pass membrane protein</topology>
    </subcellularLocation>
</comment>
<comment type="caution">
    <text evidence="20">The sequence shown here is derived from an EMBL/GenBank/DDBJ whole genome shotgun (WGS) entry which is preliminary data.</text>
</comment>
<comment type="similarity">
    <text evidence="16">Belongs to the TRAFAC class TrmE-Era-EngA-EngB-Septin-like GTPase superfamily. AIG1/Toc34/Toc159-like paraseptin GTPase family. TOC159 subfamily.</text>
</comment>
<evidence type="ECO:0000256" key="6">
    <source>
        <dbReference type="ARBA" id="ARBA00022723"/>
    </source>
</evidence>
<dbReference type="GO" id="GO:0046872">
    <property type="term" value="F:metal ion binding"/>
    <property type="evidence" value="ECO:0007669"/>
    <property type="project" value="UniProtKB-KW"/>
</dbReference>
<feature type="non-terminal residue" evidence="20">
    <location>
        <position position="1"/>
    </location>
</feature>
<dbReference type="CDD" id="cd01853">
    <property type="entry name" value="Toc34_like"/>
    <property type="match status" value="1"/>
</dbReference>
<dbReference type="InterPro" id="IPR027417">
    <property type="entry name" value="P-loop_NTPase"/>
</dbReference>
<dbReference type="PROSITE" id="PS51720">
    <property type="entry name" value="G_AIG1"/>
    <property type="match status" value="1"/>
</dbReference>
<dbReference type="InterPro" id="IPR024283">
    <property type="entry name" value="TOC159_MAD"/>
</dbReference>
<evidence type="ECO:0000256" key="12">
    <source>
        <dbReference type="ARBA" id="ARBA00022989"/>
    </source>
</evidence>
<evidence type="ECO:0000256" key="17">
    <source>
        <dbReference type="ARBA" id="ARBA00045184"/>
    </source>
</evidence>
<comment type="cofactor">
    <cofactor evidence="1">
        <name>Mg(2+)</name>
        <dbReference type="ChEBI" id="CHEBI:18420"/>
    </cofactor>
</comment>
<evidence type="ECO:0000256" key="16">
    <source>
        <dbReference type="ARBA" id="ARBA00023775"/>
    </source>
</evidence>
<keyword evidence="2" id="KW-0813">Transport</keyword>
<dbReference type="GO" id="GO:0045036">
    <property type="term" value="P:protein targeting to chloroplast"/>
    <property type="evidence" value="ECO:0007669"/>
    <property type="project" value="InterPro"/>
</dbReference>
<organism evidence="20 21">
    <name type="scientific">Genlisea aurea</name>
    <dbReference type="NCBI Taxonomy" id="192259"/>
    <lineage>
        <taxon>Eukaryota</taxon>
        <taxon>Viridiplantae</taxon>
        <taxon>Streptophyta</taxon>
        <taxon>Embryophyta</taxon>
        <taxon>Tracheophyta</taxon>
        <taxon>Spermatophyta</taxon>
        <taxon>Magnoliopsida</taxon>
        <taxon>eudicotyledons</taxon>
        <taxon>Gunneridae</taxon>
        <taxon>Pentapetalae</taxon>
        <taxon>asterids</taxon>
        <taxon>lamiids</taxon>
        <taxon>Lamiales</taxon>
        <taxon>Lentibulariaceae</taxon>
        <taxon>Genlisea</taxon>
    </lineage>
</organism>
<dbReference type="EMBL" id="AUSU01000854">
    <property type="protein sequence ID" value="EPS72384.1"/>
    <property type="molecule type" value="Genomic_DNA"/>
</dbReference>
<keyword evidence="5" id="KW-0812">Transmembrane</keyword>
<dbReference type="PANTHER" id="PTHR10903">
    <property type="entry name" value="GTPASE, IMAP FAMILY MEMBER-RELATED"/>
    <property type="match status" value="1"/>
</dbReference>
<dbReference type="InterPro" id="IPR006703">
    <property type="entry name" value="G_AIG1"/>
</dbReference>
<evidence type="ECO:0000256" key="2">
    <source>
        <dbReference type="ARBA" id="ARBA00022448"/>
    </source>
</evidence>
<dbReference type="AlphaFoldDB" id="S8CYA8"/>
<dbReference type="PANTHER" id="PTHR10903:SF135">
    <property type="entry name" value="TRANSLOCASE OF CHLOROPLAST 120, CHLOROPLASTIC-RELATED"/>
    <property type="match status" value="1"/>
</dbReference>
<evidence type="ECO:0000313" key="20">
    <source>
        <dbReference type="EMBL" id="EPS72384.1"/>
    </source>
</evidence>
<dbReference type="InterPro" id="IPR045058">
    <property type="entry name" value="GIMA/IAN/Toc"/>
</dbReference>
<keyword evidence="10" id="KW-0460">Magnesium</keyword>
<comment type="function">
    <text evidence="17">GTPase involved in protein precursor import into chloroplasts. Seems to recognize chloroplast-destined precursor proteins and regulate their presentation to the translocation channel through GTP hydrolysis. Probably specialized in the import of nuclear encoded non-photosynthetic preproteins from the cytoplasm to the chloroplast.</text>
</comment>
<gene>
    <name evidence="20" type="ORF">M569_02366</name>
</gene>
<feature type="non-terminal residue" evidence="20">
    <location>
        <position position="764"/>
    </location>
</feature>
<keyword evidence="21" id="KW-1185">Reference proteome</keyword>
<evidence type="ECO:0000256" key="8">
    <source>
        <dbReference type="ARBA" id="ARBA00022801"/>
    </source>
</evidence>
<keyword evidence="9" id="KW-1002">Plastid outer membrane</keyword>
<keyword evidence="12" id="KW-1133">Transmembrane helix</keyword>
<evidence type="ECO:0000256" key="4">
    <source>
        <dbReference type="ARBA" id="ARBA00022640"/>
    </source>
</evidence>
<evidence type="ECO:0000256" key="15">
    <source>
        <dbReference type="ARBA" id="ARBA00023766"/>
    </source>
</evidence>
<keyword evidence="3" id="KW-0150">Chloroplast</keyword>
<evidence type="ECO:0000256" key="10">
    <source>
        <dbReference type="ARBA" id="ARBA00022842"/>
    </source>
</evidence>
<evidence type="ECO:0000256" key="9">
    <source>
        <dbReference type="ARBA" id="ARBA00022805"/>
    </source>
</evidence>
<keyword evidence="14" id="KW-0472">Membrane</keyword>
<evidence type="ECO:0000256" key="7">
    <source>
        <dbReference type="ARBA" id="ARBA00022741"/>
    </source>
</evidence>
<dbReference type="OrthoDB" id="8954335at2759"/>
<keyword evidence="13" id="KW-0342">GTP-binding</keyword>
<dbReference type="Gene3D" id="3.40.50.300">
    <property type="entry name" value="P-loop containing nucleotide triphosphate hydrolases"/>
    <property type="match status" value="1"/>
</dbReference>
<sequence>SRTNANSGTPTRPAGLGRSALLLEPSSRIVHQPQVNGTVSAAQNQVVEDPTNAADAEEYDETREKLQMIRVKFLRLAHRLGQTPHNVVVAQVLYRLGLAEQLHGRRGERVAAFSFDRASAVAEQLEAAGQEPLDFTCTIMVLGKSGVGKSATINSIFDQAMFNTDAFQMGTKRVQDIVGVVQGIRVRVIDTPGLLPSWSDQRQNEKILRSVKRFIKKTPPDIVLYLDRLDMQCRDFGDMPLLSTITEIFGASIWFNAIVVLTHAASAPPEGPNGTTTSYDMFVTQRSTVVQQAIRNAAGDARLMNPVSLVENHSACRTNRAGQRVLPNGQVWKPHLLLLSFASKILAEANTLLKLQDTPPGRPFATRSRSPPLPFLLSSLLQSRPEVKLPAEQFGDDDDDDIDDDLDESSVSEEESEYYELPPFKALSRAELENLDKKQRKAYYDELEYREKLFMKKQLAEERKRRRLMKKMKEAAKDLAGEYTSENAEEEPSGAASVPVPMPDLTLPASFDADNPTHRYRSLDSSNPWLVRAVLEPNGWDHDIGYDGINVERLFVVKDAIPISLSGHISKDKKDTNLQMEIASSIKHGKGKGTSLGFDMQSVGKDYAYTVRSETKFSNNRVNKASAGVSATLLGDVLTGGVKLEDKLMIGKQGKLVVSGGGIYGRGEVAFGGSLEATLKDKDHPLGRFLSTFGVSVMDWHGDLAVGCNSQTQIPIGRHTNLIGRFNVNNRGSGQLSMRINSSEHLQIVVVGLIPLVKKLVAYY</sequence>
<dbReference type="Pfam" id="PF11886">
    <property type="entry name" value="TOC159_MAD"/>
    <property type="match status" value="1"/>
</dbReference>
<evidence type="ECO:0000313" key="21">
    <source>
        <dbReference type="Proteomes" id="UP000015453"/>
    </source>
</evidence>
<keyword evidence="11" id="KW-0653">Protein transport</keyword>
<protein>
    <recommendedName>
        <fullName evidence="19">AIG1-type G domain-containing protein</fullName>
    </recommendedName>
</protein>
<evidence type="ECO:0000256" key="18">
    <source>
        <dbReference type="SAM" id="MobiDB-lite"/>
    </source>
</evidence>
<evidence type="ECO:0000256" key="11">
    <source>
        <dbReference type="ARBA" id="ARBA00022927"/>
    </source>
</evidence>
<reference evidence="20 21" key="1">
    <citation type="journal article" date="2013" name="BMC Genomics">
        <title>The miniature genome of a carnivorous plant Genlisea aurea contains a low number of genes and short non-coding sequences.</title>
        <authorList>
            <person name="Leushkin E.V."/>
            <person name="Sutormin R.A."/>
            <person name="Nabieva E.R."/>
            <person name="Penin A.A."/>
            <person name="Kondrashov A.S."/>
            <person name="Logacheva M.D."/>
        </authorList>
    </citation>
    <scope>NUCLEOTIDE SEQUENCE [LARGE SCALE GENOMIC DNA]</scope>
</reference>
<keyword evidence="7" id="KW-0547">Nucleotide-binding</keyword>
<keyword evidence="4" id="KW-0934">Plastid</keyword>